<evidence type="ECO:0000313" key="4">
    <source>
        <dbReference type="Proteomes" id="UP000618319"/>
    </source>
</evidence>
<gene>
    <name evidence="2" type="primary">dtd</name>
    <name evidence="3" type="ORF">C4F40_15875</name>
</gene>
<comment type="domain">
    <text evidence="2">A Gly-cisPro motif from one monomer fits into the active site of the other monomer to allow specific chiral rejection of L-amino acids.</text>
</comment>
<feature type="short sequence motif" description="Gly-cisPro motif, important for rejection of L-amino acids" evidence="2">
    <location>
        <begin position="138"/>
        <end position="139"/>
    </location>
</feature>
<dbReference type="EC" id="3.1.1.-" evidence="2"/>
<dbReference type="HAMAP" id="MF_00518">
    <property type="entry name" value="Deacylase_Dtd"/>
    <property type="match status" value="1"/>
</dbReference>
<sequence length="152" mass="16938">MRAVIQRVTRASCTVDQTVTGKIEQGLLVLLGIEEDDTAEDIRWLSQKLVNLRIFSDENGLMNKSVQDAKGNILLISQFTLFAQTKKGNRPSFIRAAKPENAKPLYTDMAQYLSTLLGKEVQLGIFGGDMKIDLLNDGPVTIIMNTKDKENH</sequence>
<evidence type="ECO:0000256" key="2">
    <source>
        <dbReference type="HAMAP-Rule" id="MF_00518"/>
    </source>
</evidence>
<keyword evidence="2" id="KW-0820">tRNA-binding</keyword>
<comment type="caution">
    <text evidence="3">The sequence shown here is derived from an EMBL/GenBank/DDBJ whole genome shotgun (WGS) entry which is preliminary data.</text>
</comment>
<dbReference type="PANTHER" id="PTHR10472">
    <property type="entry name" value="D-TYROSYL-TRNA TYR DEACYLASE"/>
    <property type="match status" value="1"/>
</dbReference>
<evidence type="ECO:0000256" key="1">
    <source>
        <dbReference type="ARBA" id="ARBA00009673"/>
    </source>
</evidence>
<dbReference type="Proteomes" id="UP000618319">
    <property type="component" value="Unassembled WGS sequence"/>
</dbReference>
<keyword evidence="4" id="KW-1185">Reference proteome</keyword>
<dbReference type="EC" id="3.1.1.96" evidence="2"/>
<dbReference type="NCBIfam" id="TIGR00256">
    <property type="entry name" value="D-aminoacyl-tRNA deacylase"/>
    <property type="match status" value="1"/>
</dbReference>
<comment type="subcellular location">
    <subcellularLocation>
        <location evidence="2">Cytoplasm</location>
    </subcellularLocation>
</comment>
<comment type="catalytic activity">
    <reaction evidence="2">
        <text>glycyl-tRNA(Ala) + H2O = tRNA(Ala) + glycine + H(+)</text>
        <dbReference type="Rhea" id="RHEA:53744"/>
        <dbReference type="Rhea" id="RHEA-COMP:9657"/>
        <dbReference type="Rhea" id="RHEA-COMP:13640"/>
        <dbReference type="ChEBI" id="CHEBI:15377"/>
        <dbReference type="ChEBI" id="CHEBI:15378"/>
        <dbReference type="ChEBI" id="CHEBI:57305"/>
        <dbReference type="ChEBI" id="CHEBI:78442"/>
        <dbReference type="ChEBI" id="CHEBI:78522"/>
    </reaction>
</comment>
<protein>
    <recommendedName>
        <fullName evidence="2">D-aminoacyl-tRNA deacylase</fullName>
        <shortName evidence="2">DTD</shortName>
        <ecNumber evidence="2">3.1.1.96</ecNumber>
    </recommendedName>
    <alternativeName>
        <fullName evidence="2">Gly-tRNA(Ala) deacylase</fullName>
        <ecNumber evidence="2">3.1.1.-</ecNumber>
    </alternativeName>
</protein>
<evidence type="ECO:0000313" key="3">
    <source>
        <dbReference type="EMBL" id="MBE8722206.1"/>
    </source>
</evidence>
<dbReference type="CDD" id="cd00563">
    <property type="entry name" value="Dtyr_deacylase"/>
    <property type="match status" value="1"/>
</dbReference>
<dbReference type="SUPFAM" id="SSF69500">
    <property type="entry name" value="DTD-like"/>
    <property type="match status" value="1"/>
</dbReference>
<reference evidence="3 4" key="1">
    <citation type="submission" date="2018-02" db="EMBL/GenBank/DDBJ databases">
        <title>Sphingobacterium KA21.</title>
        <authorList>
            <person name="Vasarhelyi B.M."/>
            <person name="Deshmukh S."/>
            <person name="Balint B."/>
            <person name="Kukolya J."/>
        </authorList>
    </citation>
    <scope>NUCLEOTIDE SEQUENCE [LARGE SCALE GENOMIC DNA]</scope>
    <source>
        <strain evidence="3 4">Ka21</strain>
    </source>
</reference>
<dbReference type="PANTHER" id="PTHR10472:SF5">
    <property type="entry name" value="D-AMINOACYL-TRNA DEACYLASE 1"/>
    <property type="match status" value="1"/>
</dbReference>
<comment type="similarity">
    <text evidence="1 2">Belongs to the DTD family.</text>
</comment>
<dbReference type="Gene3D" id="3.50.80.10">
    <property type="entry name" value="D-tyrosyl-tRNA(Tyr) deacylase"/>
    <property type="match status" value="1"/>
</dbReference>
<name>A0ABR9TA44_9SPHI</name>
<comment type="function">
    <text evidence="2">An aminoacyl-tRNA editing enzyme that deacylates mischarged D-aminoacyl-tRNAs. Also deacylates mischarged glycyl-tRNA(Ala), protecting cells against glycine mischarging by AlaRS. Acts via tRNA-based rather than protein-based catalysis; rejects L-amino acids rather than detecting D-amino acids in the active site. By recycling D-aminoacyl-tRNA to D-amino acids and free tRNA molecules, this enzyme counteracts the toxicity associated with the formation of D-aminoacyl-tRNA entities in vivo and helps enforce protein L-homochirality.</text>
</comment>
<organism evidence="3 4">
    <name type="scientific">Sphingobacterium pedocola</name>
    <dbReference type="NCBI Taxonomy" id="2082722"/>
    <lineage>
        <taxon>Bacteria</taxon>
        <taxon>Pseudomonadati</taxon>
        <taxon>Bacteroidota</taxon>
        <taxon>Sphingobacteriia</taxon>
        <taxon>Sphingobacteriales</taxon>
        <taxon>Sphingobacteriaceae</taxon>
        <taxon>Sphingobacterium</taxon>
    </lineage>
</organism>
<dbReference type="RefSeq" id="WP_196940120.1">
    <property type="nucleotide sequence ID" value="NZ_MU158690.1"/>
</dbReference>
<dbReference type="InterPro" id="IPR003732">
    <property type="entry name" value="Daa-tRNA_deacyls_DTD"/>
</dbReference>
<keyword evidence="2" id="KW-0378">Hydrolase</keyword>
<dbReference type="EMBL" id="PSKQ01000023">
    <property type="protein sequence ID" value="MBE8722206.1"/>
    <property type="molecule type" value="Genomic_DNA"/>
</dbReference>
<keyword evidence="2" id="KW-0963">Cytoplasm</keyword>
<accession>A0ABR9TA44</accession>
<comment type="catalytic activity">
    <reaction evidence="2">
        <text>a D-aminoacyl-tRNA + H2O = a tRNA + a D-alpha-amino acid + H(+)</text>
        <dbReference type="Rhea" id="RHEA:13953"/>
        <dbReference type="Rhea" id="RHEA-COMP:10123"/>
        <dbReference type="Rhea" id="RHEA-COMP:10124"/>
        <dbReference type="ChEBI" id="CHEBI:15377"/>
        <dbReference type="ChEBI" id="CHEBI:15378"/>
        <dbReference type="ChEBI" id="CHEBI:59871"/>
        <dbReference type="ChEBI" id="CHEBI:78442"/>
        <dbReference type="ChEBI" id="CHEBI:79333"/>
        <dbReference type="EC" id="3.1.1.96"/>
    </reaction>
</comment>
<dbReference type="InterPro" id="IPR023509">
    <property type="entry name" value="DTD-like_sf"/>
</dbReference>
<keyword evidence="2" id="KW-0694">RNA-binding</keyword>
<dbReference type="Pfam" id="PF02580">
    <property type="entry name" value="Tyr_Deacylase"/>
    <property type="match status" value="1"/>
</dbReference>
<proteinExistence type="inferred from homology"/>
<comment type="subunit">
    <text evidence="2">Homodimer.</text>
</comment>